<proteinExistence type="predicted"/>
<dbReference type="GO" id="GO:0003677">
    <property type="term" value="F:DNA binding"/>
    <property type="evidence" value="ECO:0007669"/>
    <property type="project" value="InterPro"/>
</dbReference>
<dbReference type="InterPro" id="IPR038109">
    <property type="entry name" value="DNA_bind_recomb_sf"/>
</dbReference>
<dbReference type="GO" id="GO:0000150">
    <property type="term" value="F:DNA strand exchange activity"/>
    <property type="evidence" value="ECO:0007669"/>
    <property type="project" value="InterPro"/>
</dbReference>
<evidence type="ECO:0000313" key="3">
    <source>
        <dbReference type="EMBL" id="EQD29340.1"/>
    </source>
</evidence>
<protein>
    <submittedName>
        <fullName evidence="3">Transposase</fullName>
    </submittedName>
</protein>
<organism evidence="3">
    <name type="scientific">mine drainage metagenome</name>
    <dbReference type="NCBI Taxonomy" id="410659"/>
    <lineage>
        <taxon>unclassified sequences</taxon>
        <taxon>metagenomes</taxon>
        <taxon>ecological metagenomes</taxon>
    </lineage>
</organism>
<dbReference type="EMBL" id="AUZX01015328">
    <property type="protein sequence ID" value="EQD29340.1"/>
    <property type="molecule type" value="Genomic_DNA"/>
</dbReference>
<dbReference type="InterPro" id="IPR025827">
    <property type="entry name" value="Zn_ribbon_recom_dom"/>
</dbReference>
<comment type="caution">
    <text evidence="3">The sequence shown here is derived from an EMBL/GenBank/DDBJ whole genome shotgun (WGS) entry which is preliminary data.</text>
</comment>
<dbReference type="InterPro" id="IPR011109">
    <property type="entry name" value="DNA_bind_recombinase_dom"/>
</dbReference>
<dbReference type="Pfam" id="PF13408">
    <property type="entry name" value="Zn_ribbon_recom"/>
    <property type="match status" value="1"/>
</dbReference>
<dbReference type="Gene3D" id="3.90.1750.20">
    <property type="entry name" value="Putative Large Serine Recombinase, Chain B, Domain 2"/>
    <property type="match status" value="1"/>
</dbReference>
<dbReference type="PANTHER" id="PTHR30461">
    <property type="entry name" value="DNA-INVERTASE FROM LAMBDOID PROPHAGE"/>
    <property type="match status" value="1"/>
</dbReference>
<name>T0ZHP1_9ZZZZ</name>
<dbReference type="InterPro" id="IPR050639">
    <property type="entry name" value="SSR_resolvase"/>
</dbReference>
<feature type="domain" description="Recombinase zinc beta ribbon" evidence="2">
    <location>
        <begin position="108"/>
        <end position="168"/>
    </location>
</feature>
<reference evidence="3" key="1">
    <citation type="submission" date="2013-08" db="EMBL/GenBank/DDBJ databases">
        <authorList>
            <person name="Mendez C."/>
            <person name="Richter M."/>
            <person name="Ferrer M."/>
            <person name="Sanchez J."/>
        </authorList>
    </citation>
    <scope>NUCLEOTIDE SEQUENCE</scope>
</reference>
<feature type="domain" description="Recombinase" evidence="1">
    <location>
        <begin position="20"/>
        <end position="87"/>
    </location>
</feature>
<dbReference type="Pfam" id="PF07508">
    <property type="entry name" value="Recombinase"/>
    <property type="match status" value="1"/>
</dbReference>
<evidence type="ECO:0000259" key="2">
    <source>
        <dbReference type="Pfam" id="PF13408"/>
    </source>
</evidence>
<feature type="non-terminal residue" evidence="3">
    <location>
        <position position="1"/>
    </location>
</feature>
<feature type="non-terminal residue" evidence="3">
    <location>
        <position position="200"/>
    </location>
</feature>
<reference evidence="3" key="2">
    <citation type="journal article" date="2014" name="ISME J.">
        <title>Microbial stratification in low pH oxic and suboxic macroscopic growths along an acid mine drainage.</title>
        <authorList>
            <person name="Mendez-Garcia C."/>
            <person name="Mesa V."/>
            <person name="Sprenger R.R."/>
            <person name="Richter M."/>
            <person name="Diez M.S."/>
            <person name="Solano J."/>
            <person name="Bargiela R."/>
            <person name="Golyshina O.V."/>
            <person name="Manteca A."/>
            <person name="Ramos J.L."/>
            <person name="Gallego J.R."/>
            <person name="Llorente I."/>
            <person name="Martins Dos Santos V.A."/>
            <person name="Jensen O.N."/>
            <person name="Pelaez A.I."/>
            <person name="Sanchez J."/>
            <person name="Ferrer M."/>
        </authorList>
    </citation>
    <scope>NUCLEOTIDE SEQUENCE</scope>
</reference>
<sequence>FPDCMGRGIGKGEVLWGALNHSRVLQILHNPRYAGAFVYGRTRSSYNAELKPVQLQVKQEDWQVLIRDAHPGYIAWAEFERNQLTLQHNAVGFSTTLRGAVPREGAALLQGRVLCGRCGSRMRVRYDRREGQSRPYYCCNEGKVRRAESNNCQWVQGSEVDAAISALLLQTVAPAAIEVALAVEQEIAQRMEQTAALRQS</sequence>
<dbReference type="PANTHER" id="PTHR30461:SF23">
    <property type="entry name" value="DNA RECOMBINASE-RELATED"/>
    <property type="match status" value="1"/>
</dbReference>
<gene>
    <name evidence="3" type="ORF">B1A_20759</name>
</gene>
<accession>T0ZHP1</accession>
<dbReference type="AlphaFoldDB" id="T0ZHP1"/>
<evidence type="ECO:0000259" key="1">
    <source>
        <dbReference type="Pfam" id="PF07508"/>
    </source>
</evidence>